<reference evidence="2 3" key="1">
    <citation type="submission" date="2019-01" db="EMBL/GenBank/DDBJ databases">
        <title>Draft genome sequences of the type strains of six Macrococcus species.</title>
        <authorList>
            <person name="Mazhar S."/>
            <person name="Altermann E."/>
            <person name="Hill C."/>
            <person name="Mcauliffe O."/>
        </authorList>
    </citation>
    <scope>NUCLEOTIDE SEQUENCE [LARGE SCALE GENOMIC DNA]</scope>
    <source>
        <strain evidence="2 3">CCM4811</strain>
    </source>
</reference>
<protein>
    <submittedName>
        <fullName evidence="2">Thioredoxin</fullName>
    </submittedName>
</protein>
<organism evidence="2 3">
    <name type="scientific">Macrococcus brunensis</name>
    <dbReference type="NCBI Taxonomy" id="198483"/>
    <lineage>
        <taxon>Bacteria</taxon>
        <taxon>Bacillati</taxon>
        <taxon>Bacillota</taxon>
        <taxon>Bacilli</taxon>
        <taxon>Bacillales</taxon>
        <taxon>Staphylococcaceae</taxon>
        <taxon>Macrococcus</taxon>
    </lineage>
</organism>
<name>A0A4R6BFT5_9STAP</name>
<feature type="domain" description="Thioredoxin" evidence="1">
    <location>
        <begin position="1"/>
        <end position="102"/>
    </location>
</feature>
<dbReference type="EMBL" id="SCWA01000003">
    <property type="protein sequence ID" value="TDL98613.1"/>
    <property type="molecule type" value="Genomic_DNA"/>
</dbReference>
<dbReference type="SUPFAM" id="SSF52833">
    <property type="entry name" value="Thioredoxin-like"/>
    <property type="match status" value="1"/>
</dbReference>
<sequence>MKNITSVENFKEMINAPTIAMFTAGWCPDCHFIKPALPEIEAAHPDYQFVSIDRDELMDLAVEYDVMGIPSFVAFKEGQEIGRFVSKDRKTKEEINAFIDAL</sequence>
<evidence type="ECO:0000313" key="3">
    <source>
        <dbReference type="Proteomes" id="UP000295310"/>
    </source>
</evidence>
<proteinExistence type="predicted"/>
<dbReference type="Pfam" id="PF00085">
    <property type="entry name" value="Thioredoxin"/>
    <property type="match status" value="1"/>
</dbReference>
<dbReference type="OrthoDB" id="7629852at2"/>
<evidence type="ECO:0000259" key="1">
    <source>
        <dbReference type="PROSITE" id="PS51352"/>
    </source>
</evidence>
<comment type="caution">
    <text evidence="2">The sequence shown here is derived from an EMBL/GenBank/DDBJ whole genome shotgun (WGS) entry which is preliminary data.</text>
</comment>
<dbReference type="PANTHER" id="PTHR10438">
    <property type="entry name" value="THIOREDOXIN"/>
    <property type="match status" value="1"/>
</dbReference>
<dbReference type="AlphaFoldDB" id="A0A4R6BFT5"/>
<dbReference type="Gene3D" id="3.40.30.10">
    <property type="entry name" value="Glutaredoxin"/>
    <property type="match status" value="1"/>
</dbReference>
<dbReference type="CDD" id="cd02947">
    <property type="entry name" value="TRX_family"/>
    <property type="match status" value="1"/>
</dbReference>
<gene>
    <name evidence="2" type="ORF">ERX27_02220</name>
</gene>
<dbReference type="Proteomes" id="UP000295310">
    <property type="component" value="Unassembled WGS sequence"/>
</dbReference>
<dbReference type="InterPro" id="IPR036249">
    <property type="entry name" value="Thioredoxin-like_sf"/>
</dbReference>
<evidence type="ECO:0000313" key="2">
    <source>
        <dbReference type="EMBL" id="TDL98613.1"/>
    </source>
</evidence>
<accession>A0A4R6BFT5</accession>
<dbReference type="InterPro" id="IPR013766">
    <property type="entry name" value="Thioredoxin_domain"/>
</dbReference>
<dbReference type="InterPro" id="IPR050620">
    <property type="entry name" value="Thioredoxin_H-type-like"/>
</dbReference>
<dbReference type="PANTHER" id="PTHR10438:SF468">
    <property type="entry name" value="THIOREDOXIN-1-RELATED"/>
    <property type="match status" value="1"/>
</dbReference>
<dbReference type="RefSeq" id="WP_133431206.1">
    <property type="nucleotide sequence ID" value="NZ_SCWA01000003.1"/>
</dbReference>
<keyword evidence="3" id="KW-1185">Reference proteome</keyword>
<dbReference type="PROSITE" id="PS51352">
    <property type="entry name" value="THIOREDOXIN_2"/>
    <property type="match status" value="1"/>
</dbReference>